<sequence>MKKSLALLLSATTIATITTPILAISCGTKETPKKVDEKKEFQTEIAKLEKEIKEDTNLKPEIKKKLEKILEEAKKEQEKWTKPEDFKKALEDLKKKVEEAKKETSDNTPGSQTNPSNHVTPAPVTPAPTPKKPETRKVSWDSIFIDSPTGEDLGWITAKINKEEEIKAMKLVDEEIALFEHLFSSSESTGDWLGDEWNLWKESLPKKAVATSNESVYNNSVSINNGENWIGIPKEEEKELKDYLSDVSDKILNNELPEHLK</sequence>
<feature type="region of interest" description="Disordered" evidence="1">
    <location>
        <begin position="97"/>
        <end position="138"/>
    </location>
</feature>
<name>N9VCI0_9BACT</name>
<dbReference type="PROSITE" id="PS51257">
    <property type="entry name" value="PROKAR_LIPOPROTEIN"/>
    <property type="match status" value="1"/>
</dbReference>
<evidence type="ECO:0008006" key="4">
    <source>
        <dbReference type="Google" id="ProtNLM"/>
    </source>
</evidence>
<dbReference type="EMBL" id="AORI01000005">
    <property type="protein sequence ID" value="ENY69111.1"/>
    <property type="molecule type" value="Genomic_DNA"/>
</dbReference>
<accession>N9VCI0</accession>
<evidence type="ECO:0000256" key="1">
    <source>
        <dbReference type="SAM" id="MobiDB-lite"/>
    </source>
</evidence>
<reference evidence="2 3" key="1">
    <citation type="journal article" date="2013" name="Genome Announc.">
        <title>Draft Genome Sequences of Mycoplasma auris and Mycoplasma yeatsii, Two Species of the Ear Canal of Caprinae.</title>
        <authorList>
            <person name="Dordet-Frisoni E."/>
            <person name="Baranowski E."/>
            <person name="Barre A."/>
            <person name="Blanchard A."/>
            <person name="Breton M."/>
            <person name="Couture C."/>
            <person name="Dupuy V."/>
            <person name="Gaurivaud P."/>
            <person name="Jacob D."/>
            <person name="Lemaitre C."/>
            <person name="Manso-Silvan L."/>
            <person name="Nikolski M."/>
            <person name="Nouvel L.X."/>
            <person name="Poumarat F."/>
            <person name="Sirand-Pugnet P."/>
            <person name="Thebault P."/>
            <person name="Theil S."/>
            <person name="Thiaucourt F."/>
            <person name="Citti C."/>
            <person name="Tardy F."/>
        </authorList>
    </citation>
    <scope>NUCLEOTIDE SEQUENCE [LARGE SCALE GENOMIC DNA]</scope>
    <source>
        <strain evidence="2 3">15026</strain>
    </source>
</reference>
<proteinExistence type="predicted"/>
<feature type="compositionally biased region" description="Polar residues" evidence="1">
    <location>
        <begin position="106"/>
        <end position="118"/>
    </location>
</feature>
<dbReference type="RefSeq" id="WP_004423633.1">
    <property type="nucleotide sequence ID" value="NZ_AORI01000005.1"/>
</dbReference>
<comment type="caution">
    <text evidence="2">The sequence shown here is derived from an EMBL/GenBank/DDBJ whole genome shotgun (WGS) entry which is preliminary data.</text>
</comment>
<evidence type="ECO:0000313" key="2">
    <source>
        <dbReference type="EMBL" id="ENY69111.1"/>
    </source>
</evidence>
<dbReference type="AlphaFoldDB" id="N9VCI0"/>
<protein>
    <recommendedName>
        <fullName evidence="4">Lipoprotein</fullName>
    </recommendedName>
</protein>
<keyword evidence="3" id="KW-1185">Reference proteome</keyword>
<dbReference type="Proteomes" id="UP000013131">
    <property type="component" value="Unassembled WGS sequence"/>
</dbReference>
<organism evidence="2 3">
    <name type="scientific">Metamycoplasma auris 15026</name>
    <dbReference type="NCBI Taxonomy" id="1188233"/>
    <lineage>
        <taxon>Bacteria</taxon>
        <taxon>Bacillati</taxon>
        <taxon>Mycoplasmatota</taxon>
        <taxon>Mycoplasmoidales</taxon>
        <taxon>Metamycoplasmataceae</taxon>
        <taxon>Metamycoplasma</taxon>
    </lineage>
</organism>
<dbReference type="PATRIC" id="fig|1188233.3.peg.152"/>
<gene>
    <name evidence="2" type="ORF">MAU_1490</name>
</gene>
<evidence type="ECO:0000313" key="3">
    <source>
        <dbReference type="Proteomes" id="UP000013131"/>
    </source>
</evidence>